<proteinExistence type="predicted"/>
<dbReference type="EMBL" id="MN740043">
    <property type="protein sequence ID" value="QHT85667.1"/>
    <property type="molecule type" value="Genomic_DNA"/>
</dbReference>
<reference evidence="1" key="1">
    <citation type="journal article" date="2020" name="Nature">
        <title>Giant virus diversity and host interactions through global metagenomics.</title>
        <authorList>
            <person name="Schulz F."/>
            <person name="Roux S."/>
            <person name="Paez-Espino D."/>
            <person name="Jungbluth S."/>
            <person name="Walsh D.A."/>
            <person name="Denef V.J."/>
            <person name="McMahon K.D."/>
            <person name="Konstantinidis K.T."/>
            <person name="Eloe-Fadrosh E.A."/>
            <person name="Kyrpides N.C."/>
            <person name="Woyke T."/>
        </authorList>
    </citation>
    <scope>NUCLEOTIDE SEQUENCE</scope>
    <source>
        <strain evidence="1">GVMAG-M-3300023184-182</strain>
    </source>
</reference>
<evidence type="ECO:0000313" key="1">
    <source>
        <dbReference type="EMBL" id="QHT85667.1"/>
    </source>
</evidence>
<name>A0A6C0HZT4_9ZZZZ</name>
<dbReference type="AlphaFoldDB" id="A0A6C0HZT4"/>
<protein>
    <submittedName>
        <fullName evidence="1">Uncharacterized protein</fullName>
    </submittedName>
</protein>
<accession>A0A6C0HZT4</accession>
<organism evidence="1">
    <name type="scientific">viral metagenome</name>
    <dbReference type="NCBI Taxonomy" id="1070528"/>
    <lineage>
        <taxon>unclassified sequences</taxon>
        <taxon>metagenomes</taxon>
        <taxon>organismal metagenomes</taxon>
    </lineage>
</organism>
<sequence>MEKIICSMRNFQKENCIKNQCVTNVQYLYDCIKNNESINISIKIKPVIVVSICENRCIAGHLVLSIYEDNEEIIIDPSYDVFSIKNKYYYDNIKSFTENCCDKSNSESKVFAQNIISTFMKFVKLADQMNNGKFLICDKEFYNNQADYIEKIII</sequence>